<reference evidence="1" key="1">
    <citation type="submission" date="2014-12" db="EMBL/GenBank/DDBJ databases">
        <title>Insight into the proteome of Arion vulgaris.</title>
        <authorList>
            <person name="Aradska J."/>
            <person name="Bulat T."/>
            <person name="Smidak R."/>
            <person name="Sarate P."/>
            <person name="Gangsoo J."/>
            <person name="Sialana F."/>
            <person name="Bilban M."/>
            <person name="Lubec G."/>
        </authorList>
    </citation>
    <scope>NUCLEOTIDE SEQUENCE</scope>
    <source>
        <tissue evidence="1">Skin</tissue>
    </source>
</reference>
<gene>
    <name evidence="1" type="primary">ORF114505</name>
</gene>
<proteinExistence type="predicted"/>
<dbReference type="Gene3D" id="3.30.420.10">
    <property type="entry name" value="Ribonuclease H-like superfamily/Ribonuclease H"/>
    <property type="match status" value="1"/>
</dbReference>
<evidence type="ECO:0000313" key="1">
    <source>
        <dbReference type="EMBL" id="CEK79260.1"/>
    </source>
</evidence>
<dbReference type="InterPro" id="IPR036397">
    <property type="entry name" value="RNaseH_sf"/>
</dbReference>
<dbReference type="GO" id="GO:0003676">
    <property type="term" value="F:nucleic acid binding"/>
    <property type="evidence" value="ECO:0007669"/>
    <property type="project" value="InterPro"/>
</dbReference>
<dbReference type="InterPro" id="IPR012337">
    <property type="entry name" value="RNaseH-like_sf"/>
</dbReference>
<dbReference type="SUPFAM" id="SSF53098">
    <property type="entry name" value="Ribonuclease H-like"/>
    <property type="match status" value="1"/>
</dbReference>
<accession>A0A0B7AH53</accession>
<name>A0A0B7AH53_9EUPU</name>
<protein>
    <submittedName>
        <fullName evidence="1">Uncharacterized protein</fullName>
    </submittedName>
</protein>
<dbReference type="EMBL" id="HACG01032395">
    <property type="protein sequence ID" value="CEK79260.1"/>
    <property type="molecule type" value="Transcribed_RNA"/>
</dbReference>
<feature type="non-terminal residue" evidence="1">
    <location>
        <position position="59"/>
    </location>
</feature>
<dbReference type="AlphaFoldDB" id="A0A0B7AH53"/>
<organism evidence="1">
    <name type="scientific">Arion vulgaris</name>
    <dbReference type="NCBI Taxonomy" id="1028688"/>
    <lineage>
        <taxon>Eukaryota</taxon>
        <taxon>Metazoa</taxon>
        <taxon>Spiralia</taxon>
        <taxon>Lophotrochozoa</taxon>
        <taxon>Mollusca</taxon>
        <taxon>Gastropoda</taxon>
        <taxon>Heterobranchia</taxon>
        <taxon>Euthyneura</taxon>
        <taxon>Panpulmonata</taxon>
        <taxon>Eupulmonata</taxon>
        <taxon>Stylommatophora</taxon>
        <taxon>Helicina</taxon>
        <taxon>Arionoidea</taxon>
        <taxon>Arionidae</taxon>
        <taxon>Arion</taxon>
    </lineage>
</organism>
<sequence>MDGVAEEVQSDKNQFNFVPGHAGVRVNERADSLAGIAAIKSGRAMDQRDIINYLRERDC</sequence>